<gene>
    <name evidence="1" type="ORF">S12H4_35267</name>
</gene>
<dbReference type="SUPFAM" id="SSF102114">
    <property type="entry name" value="Radical SAM enzymes"/>
    <property type="match status" value="1"/>
</dbReference>
<dbReference type="AlphaFoldDB" id="X1SWT5"/>
<organism evidence="1">
    <name type="scientific">marine sediment metagenome</name>
    <dbReference type="NCBI Taxonomy" id="412755"/>
    <lineage>
        <taxon>unclassified sequences</taxon>
        <taxon>metagenomes</taxon>
        <taxon>ecological metagenomes</taxon>
    </lineage>
</organism>
<sequence length="254" mass="29192">MEKIILSAQTFPTKLLHKKVIQDGKIVPVHAQLHLTDKCDSERQKSLEISFDEVKQVIDVLANHKAEAITISGGGEPLLHPHINEIINYAELNSVYKVLPRLFGIEVGLVTNGLLLDRLEQHNNLTWCRISSSDDRHPAYQKILKAVERNPNTDWAFSHVITRNLDIKKIADLVKFSNEYGFSHIRLVSDLTDLDNIHSMQTIRWWLERSFKYYKGRELDFSKVIHQGRKDSTRGTKNCYISLLKPVISPEGIF</sequence>
<accession>X1SWT5</accession>
<dbReference type="PANTHER" id="PTHR11228">
    <property type="entry name" value="RADICAL SAM DOMAIN PROTEIN"/>
    <property type="match status" value="1"/>
</dbReference>
<dbReference type="InterPro" id="IPR050377">
    <property type="entry name" value="Radical_SAM_PqqE_MftC-like"/>
</dbReference>
<proteinExistence type="predicted"/>
<dbReference type="Gene3D" id="3.20.20.70">
    <property type="entry name" value="Aldolase class I"/>
    <property type="match status" value="1"/>
</dbReference>
<dbReference type="InterPro" id="IPR058240">
    <property type="entry name" value="rSAM_sf"/>
</dbReference>
<dbReference type="EMBL" id="BARW01020932">
    <property type="protein sequence ID" value="GAI97423.1"/>
    <property type="molecule type" value="Genomic_DNA"/>
</dbReference>
<comment type="caution">
    <text evidence="1">The sequence shown here is derived from an EMBL/GenBank/DDBJ whole genome shotgun (WGS) entry which is preliminary data.</text>
</comment>
<reference evidence="1" key="1">
    <citation type="journal article" date="2014" name="Front. Microbiol.">
        <title>High frequency of phylogenetically diverse reductive dehalogenase-homologous genes in deep subseafloor sedimentary metagenomes.</title>
        <authorList>
            <person name="Kawai M."/>
            <person name="Futagami T."/>
            <person name="Toyoda A."/>
            <person name="Takaki Y."/>
            <person name="Nishi S."/>
            <person name="Hori S."/>
            <person name="Arai W."/>
            <person name="Tsubouchi T."/>
            <person name="Morono Y."/>
            <person name="Uchiyama I."/>
            <person name="Ito T."/>
            <person name="Fujiyama A."/>
            <person name="Inagaki F."/>
            <person name="Takami H."/>
        </authorList>
    </citation>
    <scope>NUCLEOTIDE SEQUENCE</scope>
    <source>
        <strain evidence="1">Expedition CK06-06</strain>
    </source>
</reference>
<feature type="non-terminal residue" evidence="1">
    <location>
        <position position="254"/>
    </location>
</feature>
<dbReference type="InterPro" id="IPR013785">
    <property type="entry name" value="Aldolase_TIM"/>
</dbReference>
<name>X1SWT5_9ZZZZ</name>
<dbReference type="PANTHER" id="PTHR11228:SF7">
    <property type="entry name" value="PQQA PEPTIDE CYCLASE"/>
    <property type="match status" value="1"/>
</dbReference>
<evidence type="ECO:0000313" key="1">
    <source>
        <dbReference type="EMBL" id="GAI97423.1"/>
    </source>
</evidence>
<protein>
    <recommendedName>
        <fullName evidence="2">Radical SAM core domain-containing protein</fullName>
    </recommendedName>
</protein>
<evidence type="ECO:0008006" key="2">
    <source>
        <dbReference type="Google" id="ProtNLM"/>
    </source>
</evidence>